<dbReference type="SUPFAM" id="SSF52172">
    <property type="entry name" value="CheY-like"/>
    <property type="match status" value="1"/>
</dbReference>
<name>A0ABR0VMR1_REHGL</name>
<protein>
    <recommendedName>
        <fullName evidence="6">Response regulatory domain-containing protein</fullName>
    </recommendedName>
</protein>
<feature type="region of interest" description="Disordered" evidence="5">
    <location>
        <begin position="146"/>
        <end position="176"/>
    </location>
</feature>
<evidence type="ECO:0000256" key="2">
    <source>
        <dbReference type="ARBA" id="ARBA00023015"/>
    </source>
</evidence>
<dbReference type="InterPro" id="IPR045279">
    <property type="entry name" value="ARR-like"/>
</dbReference>
<proteinExistence type="predicted"/>
<dbReference type="CDD" id="cd17584">
    <property type="entry name" value="REC_typeB_ARR-like"/>
    <property type="match status" value="1"/>
</dbReference>
<dbReference type="InterPro" id="IPR001789">
    <property type="entry name" value="Sig_transdc_resp-reg_receiver"/>
</dbReference>
<organism evidence="7 8">
    <name type="scientific">Rehmannia glutinosa</name>
    <name type="common">Chinese foxglove</name>
    <dbReference type="NCBI Taxonomy" id="99300"/>
    <lineage>
        <taxon>Eukaryota</taxon>
        <taxon>Viridiplantae</taxon>
        <taxon>Streptophyta</taxon>
        <taxon>Embryophyta</taxon>
        <taxon>Tracheophyta</taxon>
        <taxon>Spermatophyta</taxon>
        <taxon>Magnoliopsida</taxon>
        <taxon>eudicotyledons</taxon>
        <taxon>Gunneridae</taxon>
        <taxon>Pentapetalae</taxon>
        <taxon>asterids</taxon>
        <taxon>lamiids</taxon>
        <taxon>Lamiales</taxon>
        <taxon>Orobanchaceae</taxon>
        <taxon>Rehmannieae</taxon>
        <taxon>Rehmannia</taxon>
    </lineage>
</organism>
<evidence type="ECO:0000256" key="3">
    <source>
        <dbReference type="ARBA" id="ARBA00023163"/>
    </source>
</evidence>
<dbReference type="Gene3D" id="3.40.50.2300">
    <property type="match status" value="1"/>
</dbReference>
<keyword evidence="3" id="KW-0804">Transcription</keyword>
<evidence type="ECO:0000313" key="8">
    <source>
        <dbReference type="Proteomes" id="UP001318860"/>
    </source>
</evidence>
<feature type="domain" description="Response regulatory" evidence="6">
    <location>
        <begin position="20"/>
        <end position="137"/>
    </location>
</feature>
<keyword evidence="2" id="KW-0805">Transcription regulation</keyword>
<gene>
    <name evidence="7" type="ORF">DH2020_030939</name>
</gene>
<evidence type="ECO:0000313" key="7">
    <source>
        <dbReference type="EMBL" id="KAK6135297.1"/>
    </source>
</evidence>
<evidence type="ECO:0000259" key="6">
    <source>
        <dbReference type="PROSITE" id="PS50110"/>
    </source>
</evidence>
<dbReference type="Proteomes" id="UP001318860">
    <property type="component" value="Unassembled WGS sequence"/>
</dbReference>
<evidence type="ECO:0000256" key="5">
    <source>
        <dbReference type="SAM" id="MobiDB-lite"/>
    </source>
</evidence>
<dbReference type="PROSITE" id="PS50110">
    <property type="entry name" value="RESPONSE_REGULATORY"/>
    <property type="match status" value="1"/>
</dbReference>
<feature type="modified residue" description="4-aspartylphosphate" evidence="4">
    <location>
        <position position="72"/>
    </location>
</feature>
<dbReference type="PANTHER" id="PTHR43874:SF19">
    <property type="entry name" value="RESPONSE REGULATOR 23-RELATED"/>
    <property type="match status" value="1"/>
</dbReference>
<dbReference type="SMART" id="SM00448">
    <property type="entry name" value="REC"/>
    <property type="match status" value="1"/>
</dbReference>
<reference evidence="7 8" key="1">
    <citation type="journal article" date="2021" name="Comput. Struct. Biotechnol. J.">
        <title>De novo genome assembly of the potent medicinal plant Rehmannia glutinosa using nanopore technology.</title>
        <authorList>
            <person name="Ma L."/>
            <person name="Dong C."/>
            <person name="Song C."/>
            <person name="Wang X."/>
            <person name="Zheng X."/>
            <person name="Niu Y."/>
            <person name="Chen S."/>
            <person name="Feng W."/>
        </authorList>
    </citation>
    <scope>NUCLEOTIDE SEQUENCE [LARGE SCALE GENOMIC DNA]</scope>
    <source>
        <strain evidence="7">DH-2019</strain>
    </source>
</reference>
<evidence type="ECO:0000256" key="1">
    <source>
        <dbReference type="ARBA" id="ARBA00023012"/>
    </source>
</evidence>
<dbReference type="PANTHER" id="PTHR43874">
    <property type="entry name" value="TWO-COMPONENT RESPONSE REGULATOR"/>
    <property type="match status" value="1"/>
</dbReference>
<dbReference type="EMBL" id="JABTTQ020001105">
    <property type="protein sequence ID" value="KAK6135297.1"/>
    <property type="molecule type" value="Genomic_DNA"/>
</dbReference>
<evidence type="ECO:0000256" key="4">
    <source>
        <dbReference type="PROSITE-ProRule" id="PRU00169"/>
    </source>
</evidence>
<feature type="compositionally biased region" description="Basic and acidic residues" evidence="5">
    <location>
        <begin position="163"/>
        <end position="176"/>
    </location>
</feature>
<sequence length="176" mass="19392">MEGERITLSNESKKSVDTISILVVDDDITCLSIVAAILKKFKYEVVTVKHANDALCALRIKGGGAFDLVVSDVHMPDMNGFELQQAIAQEFNNLPVVLMSADDKESVALKGLENGAAFFIYKPVCPDDVRDLWQFAAMKKKSQVVIEDTTSEDKTSMSASSVNEDKMNKKDSRENP</sequence>
<keyword evidence="8" id="KW-1185">Reference proteome</keyword>
<comment type="caution">
    <text evidence="7">The sequence shown here is derived from an EMBL/GenBank/DDBJ whole genome shotgun (WGS) entry which is preliminary data.</text>
</comment>
<accession>A0ABR0VMR1</accession>
<dbReference type="Pfam" id="PF00072">
    <property type="entry name" value="Response_reg"/>
    <property type="match status" value="1"/>
</dbReference>
<keyword evidence="4" id="KW-0597">Phosphoprotein</keyword>
<dbReference type="InterPro" id="IPR011006">
    <property type="entry name" value="CheY-like_superfamily"/>
</dbReference>
<keyword evidence="1" id="KW-0902">Two-component regulatory system</keyword>